<evidence type="ECO:0000313" key="4">
    <source>
        <dbReference type="Proteomes" id="UP000326062"/>
    </source>
</evidence>
<dbReference type="Proteomes" id="UP000326062">
    <property type="component" value="Chromosome 2"/>
</dbReference>
<sequence>MDASSSPWTPTPAPVSSPSLLLPIPAIVVLSVGIYLLLLGLVLLTRHCLLAQGCCTDCSAPCRKQGASRPQDCCQTCAEACDFPLPSPARYLDACCPQPAEAMWPQPSWGLHSCKGQREITRTGPLAALAAARSATVPVRANFLTARASTASALRSSSDDDPSGSLLFGERPAPRAHRPCQWNHKWPAQLTGLGTGSGEPGSLQSGTHRALGQQAGSPLAGPGERGAGAPAGPPALIAVQRFLLTACLGPQSGFPRKKSLKYPVSGQGALPPPRK</sequence>
<feature type="region of interest" description="Disordered" evidence="1">
    <location>
        <begin position="150"/>
        <end position="232"/>
    </location>
</feature>
<organism evidence="3 4">
    <name type="scientific">Muntiacus reevesi</name>
    <name type="common">Reeves' muntjac</name>
    <name type="synonym">Cervus reevesi</name>
    <dbReference type="NCBI Taxonomy" id="9886"/>
    <lineage>
        <taxon>Eukaryota</taxon>
        <taxon>Metazoa</taxon>
        <taxon>Chordata</taxon>
        <taxon>Craniata</taxon>
        <taxon>Vertebrata</taxon>
        <taxon>Euteleostomi</taxon>
        <taxon>Mammalia</taxon>
        <taxon>Eutheria</taxon>
        <taxon>Laurasiatheria</taxon>
        <taxon>Artiodactyla</taxon>
        <taxon>Ruminantia</taxon>
        <taxon>Pecora</taxon>
        <taxon>Cervidae</taxon>
        <taxon>Muntiacinae</taxon>
        <taxon>Muntiacus</taxon>
    </lineage>
</organism>
<name>A0A5J5MN01_MUNRE</name>
<feature type="region of interest" description="Disordered" evidence="1">
    <location>
        <begin position="252"/>
        <end position="275"/>
    </location>
</feature>
<reference evidence="3 4" key="1">
    <citation type="submission" date="2019-06" db="EMBL/GenBank/DDBJ databases">
        <title>Discovery of a novel chromosome fission-fusion reversal in muntjac.</title>
        <authorList>
            <person name="Mudd A.B."/>
            <person name="Bredeson J.V."/>
            <person name="Baum R."/>
            <person name="Hockemeyer D."/>
            <person name="Rokhsar D.S."/>
        </authorList>
    </citation>
    <scope>NUCLEOTIDE SEQUENCE [LARGE SCALE GENOMIC DNA]</scope>
    <source>
        <strain evidence="3">UCam_UCB_Mr</strain>
        <tissue evidence="3">Fibroblast cell line</tissue>
    </source>
</reference>
<dbReference type="AlphaFoldDB" id="A0A5J5MN01"/>
<proteinExistence type="predicted"/>
<keyword evidence="2" id="KW-1133">Transmembrane helix</keyword>
<evidence type="ECO:0000256" key="2">
    <source>
        <dbReference type="SAM" id="Phobius"/>
    </source>
</evidence>
<feature type="transmembrane region" description="Helical" evidence="2">
    <location>
        <begin position="20"/>
        <end position="44"/>
    </location>
</feature>
<gene>
    <name evidence="3" type="ORF">FD755_003432</name>
</gene>
<accession>A0A5J5MN01</accession>
<protein>
    <submittedName>
        <fullName evidence="3">Uncharacterized protein</fullName>
    </submittedName>
</protein>
<evidence type="ECO:0000313" key="3">
    <source>
        <dbReference type="EMBL" id="KAB0381515.1"/>
    </source>
</evidence>
<feature type="compositionally biased region" description="Low complexity" evidence="1">
    <location>
        <begin position="218"/>
        <end position="230"/>
    </location>
</feature>
<dbReference type="EMBL" id="VCEB01000002">
    <property type="protein sequence ID" value="KAB0381515.1"/>
    <property type="molecule type" value="Genomic_DNA"/>
</dbReference>
<keyword evidence="4" id="KW-1185">Reference proteome</keyword>
<keyword evidence="2" id="KW-0812">Transmembrane</keyword>
<evidence type="ECO:0000256" key="1">
    <source>
        <dbReference type="SAM" id="MobiDB-lite"/>
    </source>
</evidence>
<comment type="caution">
    <text evidence="3">The sequence shown here is derived from an EMBL/GenBank/DDBJ whole genome shotgun (WGS) entry which is preliminary data.</text>
</comment>
<keyword evidence="2" id="KW-0472">Membrane</keyword>